<keyword evidence="1" id="KW-1133">Transmembrane helix</keyword>
<evidence type="ECO:0000256" key="1">
    <source>
        <dbReference type="SAM" id="Phobius"/>
    </source>
</evidence>
<keyword evidence="3" id="KW-1185">Reference proteome</keyword>
<feature type="transmembrane region" description="Helical" evidence="1">
    <location>
        <begin position="52"/>
        <end position="78"/>
    </location>
</feature>
<accession>A0A166MHI4</accession>
<keyword evidence="1" id="KW-0812">Transmembrane</keyword>
<dbReference type="InParanoid" id="A0A166MHI4"/>
<feature type="transmembrane region" description="Helical" evidence="1">
    <location>
        <begin position="20"/>
        <end position="40"/>
    </location>
</feature>
<evidence type="ECO:0000313" key="2">
    <source>
        <dbReference type="EMBL" id="KZV78037.1"/>
    </source>
</evidence>
<dbReference type="AlphaFoldDB" id="A0A166MHI4"/>
<sequence length="250" mass="26972">MRPTGSTDSARRAGRLRVAVFVLLLVINALWASFLIVALSDSSLNTSRSYHNFLIFMLVTAFGAVLLLSTIALIDFVTRERDPTSTRSRAHKVAECISLAFLTLAQYAAATTFAVLASANTCPITHGETDGCRFLDAGIRAGSWTTPTLLLLYVLYVIIHALMHSGTSSSLSRPDLEAPRVTVQTTQHAPTFTLSFFDAAAERGKDSSSHGHGHALKPPAPAYAYAAAGAIRRLSQTMWQGVRRPGTPVR</sequence>
<proteinExistence type="predicted"/>
<feature type="transmembrane region" description="Helical" evidence="1">
    <location>
        <begin position="99"/>
        <end position="119"/>
    </location>
</feature>
<feature type="transmembrane region" description="Helical" evidence="1">
    <location>
        <begin position="144"/>
        <end position="163"/>
    </location>
</feature>
<protein>
    <submittedName>
        <fullName evidence="2">Uncharacterized protein</fullName>
    </submittedName>
</protein>
<organism evidence="2 3">
    <name type="scientific">Exidia glandulosa HHB12029</name>
    <dbReference type="NCBI Taxonomy" id="1314781"/>
    <lineage>
        <taxon>Eukaryota</taxon>
        <taxon>Fungi</taxon>
        <taxon>Dikarya</taxon>
        <taxon>Basidiomycota</taxon>
        <taxon>Agaricomycotina</taxon>
        <taxon>Agaricomycetes</taxon>
        <taxon>Auriculariales</taxon>
        <taxon>Exidiaceae</taxon>
        <taxon>Exidia</taxon>
    </lineage>
</organism>
<dbReference type="OrthoDB" id="10601395at2759"/>
<dbReference type="Proteomes" id="UP000077266">
    <property type="component" value="Unassembled WGS sequence"/>
</dbReference>
<keyword evidence="1" id="KW-0472">Membrane</keyword>
<gene>
    <name evidence="2" type="ORF">EXIGLDRAFT_79523</name>
</gene>
<evidence type="ECO:0000313" key="3">
    <source>
        <dbReference type="Proteomes" id="UP000077266"/>
    </source>
</evidence>
<name>A0A166MHI4_EXIGL</name>
<reference evidence="2 3" key="1">
    <citation type="journal article" date="2016" name="Mol. Biol. Evol.">
        <title>Comparative Genomics of Early-Diverging Mushroom-Forming Fungi Provides Insights into the Origins of Lignocellulose Decay Capabilities.</title>
        <authorList>
            <person name="Nagy L.G."/>
            <person name="Riley R."/>
            <person name="Tritt A."/>
            <person name="Adam C."/>
            <person name="Daum C."/>
            <person name="Floudas D."/>
            <person name="Sun H."/>
            <person name="Yadav J.S."/>
            <person name="Pangilinan J."/>
            <person name="Larsson K.H."/>
            <person name="Matsuura K."/>
            <person name="Barry K."/>
            <person name="Labutti K."/>
            <person name="Kuo R."/>
            <person name="Ohm R.A."/>
            <person name="Bhattacharya S.S."/>
            <person name="Shirouzu T."/>
            <person name="Yoshinaga Y."/>
            <person name="Martin F.M."/>
            <person name="Grigoriev I.V."/>
            <person name="Hibbett D.S."/>
        </authorList>
    </citation>
    <scope>NUCLEOTIDE SEQUENCE [LARGE SCALE GENOMIC DNA]</scope>
    <source>
        <strain evidence="2 3">HHB12029</strain>
    </source>
</reference>
<dbReference type="EMBL" id="KV427189">
    <property type="protein sequence ID" value="KZV78037.1"/>
    <property type="molecule type" value="Genomic_DNA"/>
</dbReference>